<gene>
    <name evidence="1" type="ORF">QFC21_005297</name>
</gene>
<keyword evidence="2" id="KW-1185">Reference proteome</keyword>
<evidence type="ECO:0000313" key="2">
    <source>
        <dbReference type="Proteomes" id="UP001227268"/>
    </source>
</evidence>
<accession>A0ACC2VAU1</accession>
<dbReference type="Proteomes" id="UP001227268">
    <property type="component" value="Unassembled WGS sequence"/>
</dbReference>
<proteinExistence type="predicted"/>
<protein>
    <submittedName>
        <fullName evidence="1">Uncharacterized protein</fullName>
    </submittedName>
</protein>
<evidence type="ECO:0000313" key="1">
    <source>
        <dbReference type="EMBL" id="KAJ9096475.1"/>
    </source>
</evidence>
<sequence>MVIDPGSCKEEFRKAQKEQENSAIEADDSPAANVDPSAVDISPSQSATVTGDSYGVWHESWDPKEAKLYNEMNTALEKTLKAQAGNPVYKVLDWFNLPNREILNSHKRHRDAFTCAMRDLSPYTGAKYLAYVKRFPEFRKHLNRVQNGQKCQKTSEATADRVRLKLQKLVEEERNAALREMGHRHDPLPASFASSSGLFHPPSDSVSFHTNPLDSQSHGGATANTNPPSAVSLADSRGHNPQAWSYSAGESGDISEAHYQPRTIYNSSFPHVPTTLNSGLAPLEDTRTGGVYSLWDTSAEARRAPSWAIGSVHYFKRQRLSSLRKPSAEGLSFRPPLWDDSPFKDSWNSIADKNAEHAKRQEEGTQEGQ</sequence>
<name>A0ACC2VAU1_9TREE</name>
<comment type="caution">
    <text evidence="1">The sequence shown here is derived from an EMBL/GenBank/DDBJ whole genome shotgun (WGS) entry which is preliminary data.</text>
</comment>
<organism evidence="1 2">
    <name type="scientific">Naganishia friedmannii</name>
    <dbReference type="NCBI Taxonomy" id="89922"/>
    <lineage>
        <taxon>Eukaryota</taxon>
        <taxon>Fungi</taxon>
        <taxon>Dikarya</taxon>
        <taxon>Basidiomycota</taxon>
        <taxon>Agaricomycotina</taxon>
        <taxon>Tremellomycetes</taxon>
        <taxon>Filobasidiales</taxon>
        <taxon>Filobasidiaceae</taxon>
        <taxon>Naganishia</taxon>
    </lineage>
</organism>
<dbReference type="EMBL" id="JASBWT010000019">
    <property type="protein sequence ID" value="KAJ9096475.1"/>
    <property type="molecule type" value="Genomic_DNA"/>
</dbReference>
<reference evidence="1" key="1">
    <citation type="submission" date="2023-04" db="EMBL/GenBank/DDBJ databases">
        <title>Draft Genome sequencing of Naganishia species isolated from polar environments using Oxford Nanopore Technology.</title>
        <authorList>
            <person name="Leo P."/>
            <person name="Venkateswaran K."/>
        </authorList>
    </citation>
    <scope>NUCLEOTIDE SEQUENCE</scope>
    <source>
        <strain evidence="1">MNA-CCFEE 5423</strain>
    </source>
</reference>